<dbReference type="RefSeq" id="WP_248652355.1">
    <property type="nucleotide sequence ID" value="NZ_CP096660.1"/>
</dbReference>
<dbReference type="InterPro" id="IPR014729">
    <property type="entry name" value="Rossmann-like_a/b/a_fold"/>
</dbReference>
<evidence type="ECO:0000313" key="4">
    <source>
        <dbReference type="Proteomes" id="UP000830729"/>
    </source>
</evidence>
<organism evidence="3 4">
    <name type="scientific">Halorussus limi</name>
    <dbReference type="NCBI Taxonomy" id="2938695"/>
    <lineage>
        <taxon>Archaea</taxon>
        <taxon>Methanobacteriati</taxon>
        <taxon>Methanobacteriota</taxon>
        <taxon>Stenosarchaea group</taxon>
        <taxon>Halobacteria</taxon>
        <taxon>Halobacteriales</taxon>
        <taxon>Haladaptataceae</taxon>
        <taxon>Halorussus</taxon>
    </lineage>
</organism>
<dbReference type="AlphaFoldDB" id="A0A8U0HYT1"/>
<dbReference type="CDD" id="cd00293">
    <property type="entry name" value="USP-like"/>
    <property type="match status" value="1"/>
</dbReference>
<dbReference type="EMBL" id="CP096660">
    <property type="protein sequence ID" value="UPV76322.1"/>
    <property type="molecule type" value="Genomic_DNA"/>
</dbReference>
<reference evidence="3 4" key="1">
    <citation type="submission" date="2022-04" db="EMBL/GenBank/DDBJ databases">
        <title>Diverse halophilic archaea isolated from saline environments.</title>
        <authorList>
            <person name="Cui H.-L."/>
        </authorList>
    </citation>
    <scope>NUCLEOTIDE SEQUENCE [LARGE SCALE GENOMIC DNA]</scope>
    <source>
        <strain evidence="3 4">XZYJT49</strain>
        <plasmid evidence="3 4">unnamed1</plasmid>
    </source>
</reference>
<dbReference type="PANTHER" id="PTHR46268:SF6">
    <property type="entry name" value="UNIVERSAL STRESS PROTEIN UP12"/>
    <property type="match status" value="1"/>
</dbReference>
<accession>A0A8U0HYT1</accession>
<gene>
    <name evidence="3" type="ORF">M0R89_19355</name>
</gene>
<dbReference type="KEGG" id="halx:M0R89_19355"/>
<evidence type="ECO:0000313" key="3">
    <source>
        <dbReference type="EMBL" id="UPV76322.1"/>
    </source>
</evidence>
<geneLocation type="plasmid" evidence="3 4">
    <name>unnamed1</name>
</geneLocation>
<keyword evidence="3" id="KW-0614">Plasmid</keyword>
<dbReference type="SUPFAM" id="SSF52402">
    <property type="entry name" value="Adenine nucleotide alpha hydrolases-like"/>
    <property type="match status" value="1"/>
</dbReference>
<keyword evidence="4" id="KW-1185">Reference proteome</keyword>
<evidence type="ECO:0000256" key="1">
    <source>
        <dbReference type="ARBA" id="ARBA00008791"/>
    </source>
</evidence>
<dbReference type="Pfam" id="PF00582">
    <property type="entry name" value="Usp"/>
    <property type="match status" value="1"/>
</dbReference>
<name>A0A8U0HYT1_9EURY</name>
<dbReference type="GeneID" id="72187404"/>
<evidence type="ECO:0000259" key="2">
    <source>
        <dbReference type="Pfam" id="PF00582"/>
    </source>
</evidence>
<protein>
    <submittedName>
        <fullName evidence="3">Universal stress protein</fullName>
    </submittedName>
</protein>
<dbReference type="InterPro" id="IPR006016">
    <property type="entry name" value="UspA"/>
</dbReference>
<sequence>MERALAVVDAEESTKALVREAGELAAAVDAELVLLHVTTNDEYEKTRQTMESIPNDVVGYSAEQARVGAENFAADIGREVLDGVDVEWEAVGALGDEQNQILQTADQRDCDHLFIAGEKRSPAGKALFGDLTQSIILNFDGPVTVVTE</sequence>
<dbReference type="PANTHER" id="PTHR46268">
    <property type="entry name" value="STRESS RESPONSE PROTEIN NHAX"/>
    <property type="match status" value="1"/>
</dbReference>
<dbReference type="Gene3D" id="3.40.50.620">
    <property type="entry name" value="HUPs"/>
    <property type="match status" value="1"/>
</dbReference>
<dbReference type="Proteomes" id="UP000830729">
    <property type="component" value="Plasmid unnamed1"/>
</dbReference>
<comment type="similarity">
    <text evidence="1">Belongs to the universal stress protein A family.</text>
</comment>
<feature type="domain" description="UspA" evidence="2">
    <location>
        <begin position="2"/>
        <end position="146"/>
    </location>
</feature>
<proteinExistence type="inferred from homology"/>